<dbReference type="Proteomes" id="UP000304864">
    <property type="component" value="Chromosome"/>
</dbReference>
<gene>
    <name evidence="1" type="ORF">FE785_05250</name>
</gene>
<dbReference type="RefSeq" id="WP_138564757.1">
    <property type="nucleotide sequence ID" value="NZ_CP040602.1"/>
</dbReference>
<evidence type="ECO:0000313" key="1">
    <source>
        <dbReference type="EMBL" id="QCU90080.1"/>
    </source>
</evidence>
<dbReference type="KEGG" id="thig:FE785_05250"/>
<accession>A0A4P9K6J7</accession>
<dbReference type="OrthoDB" id="5919030at2"/>
<name>A0A4P9K6J7_9GAMM</name>
<proteinExistence type="predicted"/>
<evidence type="ECO:0000313" key="2">
    <source>
        <dbReference type="Proteomes" id="UP000304864"/>
    </source>
</evidence>
<dbReference type="AlphaFoldDB" id="A0A4P9K6J7"/>
<sequence length="79" mass="9318">MKIEIDDNLLFELMQTGQINAHQLQCLDHDSKQQVRNFCLQLCKQESCQHCQWREHCHSNKIEQAIPISLLKRSVNTIN</sequence>
<organism evidence="1 2">
    <name type="scientific">Thiomicrorhabdus sediminis</name>
    <dbReference type="NCBI Taxonomy" id="2580412"/>
    <lineage>
        <taxon>Bacteria</taxon>
        <taxon>Pseudomonadati</taxon>
        <taxon>Pseudomonadota</taxon>
        <taxon>Gammaproteobacteria</taxon>
        <taxon>Thiotrichales</taxon>
        <taxon>Piscirickettsiaceae</taxon>
        <taxon>Thiomicrorhabdus</taxon>
    </lineage>
</organism>
<reference evidence="1 2" key="1">
    <citation type="submission" date="2019-05" db="EMBL/GenBank/DDBJ databases">
        <title>Thiomicrorhabdus sediminis sp. nov, a novel sulfur-oxidizing bacterium isolated from coastal sediment.</title>
        <authorList>
            <person name="Liu X."/>
        </authorList>
    </citation>
    <scope>NUCLEOTIDE SEQUENCE [LARGE SCALE GENOMIC DNA]</scope>
    <source>
        <strain evidence="1 2">G1</strain>
    </source>
</reference>
<protein>
    <submittedName>
        <fullName evidence="1">Uncharacterized protein</fullName>
    </submittedName>
</protein>
<dbReference type="EMBL" id="CP040602">
    <property type="protein sequence ID" value="QCU90080.1"/>
    <property type="molecule type" value="Genomic_DNA"/>
</dbReference>
<keyword evidence="2" id="KW-1185">Reference proteome</keyword>